<name>A0A6M3KD19_9ZZZZ</name>
<evidence type="ECO:0000313" key="2">
    <source>
        <dbReference type="EMBL" id="QJA79829.1"/>
    </source>
</evidence>
<sequence>MKPTAEKLDALVNLLKENMTSYYCKWCKRHLQAEEYKHGAVYIHDDVFHPDNYSQECGGEHRVH</sequence>
<accession>A0A6M3KD19</accession>
<protein>
    <submittedName>
        <fullName evidence="2">Uncharacterized protein</fullName>
    </submittedName>
</protein>
<dbReference type="AlphaFoldDB" id="A0A6M3KD19"/>
<gene>
    <name evidence="2" type="ORF">MM415A00827_0022</name>
    <name evidence="1" type="ORF">MM415B00742_0034</name>
</gene>
<reference evidence="2" key="1">
    <citation type="submission" date="2020-03" db="EMBL/GenBank/DDBJ databases">
        <title>The deep terrestrial virosphere.</title>
        <authorList>
            <person name="Holmfeldt K."/>
            <person name="Nilsson E."/>
            <person name="Simone D."/>
            <person name="Lopez-Fernandez M."/>
            <person name="Wu X."/>
            <person name="de Brujin I."/>
            <person name="Lundin D."/>
            <person name="Andersson A."/>
            <person name="Bertilsson S."/>
            <person name="Dopson M."/>
        </authorList>
    </citation>
    <scope>NUCLEOTIDE SEQUENCE</scope>
    <source>
        <strain evidence="2">MM415A00827</strain>
        <strain evidence="1">MM415B00742</strain>
    </source>
</reference>
<dbReference type="EMBL" id="MT141478">
    <property type="protein sequence ID" value="QJA62694.1"/>
    <property type="molecule type" value="Genomic_DNA"/>
</dbReference>
<organism evidence="2">
    <name type="scientific">viral metagenome</name>
    <dbReference type="NCBI Taxonomy" id="1070528"/>
    <lineage>
        <taxon>unclassified sequences</taxon>
        <taxon>metagenomes</taxon>
        <taxon>organismal metagenomes</taxon>
    </lineage>
</organism>
<evidence type="ECO:0000313" key="1">
    <source>
        <dbReference type="EMBL" id="QJA62694.1"/>
    </source>
</evidence>
<proteinExistence type="predicted"/>
<dbReference type="EMBL" id="MT142396">
    <property type="protein sequence ID" value="QJA79829.1"/>
    <property type="molecule type" value="Genomic_DNA"/>
</dbReference>